<dbReference type="PROSITE" id="PS50931">
    <property type="entry name" value="HTH_LYSR"/>
    <property type="match status" value="1"/>
</dbReference>
<sequence>MELYQLQSFAVIAQTKNLTRAAETLNLSQSALSSQLKGLEEDLGVVLFKRGARGMRLTLQGEQLLDEANQVLSSVRQLREQAHALHQGGGEVVTLGLNASPSFLRIASISRRLSQLHGEVRPVFQTSQTVNTARMLREGQIDVGFHYGRMRERDIVHQVLAEVRVCVVIPTRLTEDVDSLDWTQVAALPWIWVGNDCPFYTMLMERIERQLLPRQVVTTVDEQIVRELVADGQGVAMMREDEAMPLVQRGRVKIWEPGWLTLPLGLAWLSKNSGQDRIRSMVSVIQDVWQTEQSVEESETPYWL</sequence>
<evidence type="ECO:0000256" key="4">
    <source>
        <dbReference type="ARBA" id="ARBA00023163"/>
    </source>
</evidence>
<dbReference type="InterPro" id="IPR036388">
    <property type="entry name" value="WH-like_DNA-bd_sf"/>
</dbReference>
<evidence type="ECO:0000313" key="7">
    <source>
        <dbReference type="Proteomes" id="UP000005695"/>
    </source>
</evidence>
<proteinExistence type="inferred from homology"/>
<dbReference type="InterPro" id="IPR036390">
    <property type="entry name" value="WH_DNA-bd_sf"/>
</dbReference>
<keyword evidence="2" id="KW-0805">Transcription regulation</keyword>
<organism evidence="6 7">
    <name type="scientific">Desulfuromonas acetoxidans (strain DSM 684 / 11070)</name>
    <dbReference type="NCBI Taxonomy" id="281689"/>
    <lineage>
        <taxon>Bacteria</taxon>
        <taxon>Pseudomonadati</taxon>
        <taxon>Thermodesulfobacteriota</taxon>
        <taxon>Desulfuromonadia</taxon>
        <taxon>Desulfuromonadales</taxon>
        <taxon>Desulfuromonadaceae</taxon>
        <taxon>Desulfuromonas</taxon>
    </lineage>
</organism>
<dbReference type="InterPro" id="IPR005119">
    <property type="entry name" value="LysR_subst-bd"/>
</dbReference>
<dbReference type="SUPFAM" id="SSF53850">
    <property type="entry name" value="Periplasmic binding protein-like II"/>
    <property type="match status" value="1"/>
</dbReference>
<keyword evidence="3" id="KW-0238">DNA-binding</keyword>
<keyword evidence="7" id="KW-1185">Reference proteome</keyword>
<comment type="similarity">
    <text evidence="1">Belongs to the LysR transcriptional regulatory family.</text>
</comment>
<dbReference type="PANTHER" id="PTHR30126">
    <property type="entry name" value="HTH-TYPE TRANSCRIPTIONAL REGULATOR"/>
    <property type="match status" value="1"/>
</dbReference>
<protein>
    <submittedName>
        <fullName evidence="6">Transcriptional regulator, LysR family</fullName>
    </submittedName>
</protein>
<dbReference type="Gene3D" id="1.10.10.10">
    <property type="entry name" value="Winged helix-like DNA-binding domain superfamily/Winged helix DNA-binding domain"/>
    <property type="match status" value="1"/>
</dbReference>
<evidence type="ECO:0000313" key="6">
    <source>
        <dbReference type="EMBL" id="EAT16584.1"/>
    </source>
</evidence>
<dbReference type="OrthoDB" id="5444209at2"/>
<dbReference type="CDD" id="cd05466">
    <property type="entry name" value="PBP2_LTTR_substrate"/>
    <property type="match status" value="1"/>
</dbReference>
<dbReference type="PANTHER" id="PTHR30126:SF40">
    <property type="entry name" value="HTH-TYPE TRANSCRIPTIONAL REGULATOR GLTR"/>
    <property type="match status" value="1"/>
</dbReference>
<name>Q1K255_DESA6</name>
<dbReference type="SUPFAM" id="SSF46785">
    <property type="entry name" value="Winged helix' DNA-binding domain"/>
    <property type="match status" value="1"/>
</dbReference>
<gene>
    <name evidence="6" type="ORF">Dace_2679</name>
</gene>
<reference evidence="6" key="1">
    <citation type="submission" date="2006-05" db="EMBL/GenBank/DDBJ databases">
        <title>Annotation of the draft genome assembly of Desulfuromonas acetoxidans DSM 684.</title>
        <authorList>
            <consortium name="US DOE Joint Genome Institute (JGI-ORNL)"/>
            <person name="Larimer F."/>
            <person name="Land M."/>
            <person name="Hauser L."/>
        </authorList>
    </citation>
    <scope>NUCLEOTIDE SEQUENCE [LARGE SCALE GENOMIC DNA]</scope>
    <source>
        <strain evidence="6">DSM 684</strain>
    </source>
</reference>
<dbReference type="AlphaFoldDB" id="Q1K255"/>
<accession>Q1K255</accession>
<evidence type="ECO:0000256" key="1">
    <source>
        <dbReference type="ARBA" id="ARBA00009437"/>
    </source>
</evidence>
<evidence type="ECO:0000256" key="3">
    <source>
        <dbReference type="ARBA" id="ARBA00023125"/>
    </source>
</evidence>
<dbReference type="GO" id="GO:0003700">
    <property type="term" value="F:DNA-binding transcription factor activity"/>
    <property type="evidence" value="ECO:0007669"/>
    <property type="project" value="InterPro"/>
</dbReference>
<dbReference type="Pfam" id="PF00126">
    <property type="entry name" value="HTH_1"/>
    <property type="match status" value="1"/>
</dbReference>
<dbReference type="RefSeq" id="WP_005998592.1">
    <property type="nucleotide sequence ID" value="NZ_AAEW02000004.1"/>
</dbReference>
<dbReference type="EMBL" id="AAEW02000004">
    <property type="protein sequence ID" value="EAT16584.1"/>
    <property type="molecule type" value="Genomic_DNA"/>
</dbReference>
<feature type="domain" description="HTH lysR-type" evidence="5">
    <location>
        <begin position="1"/>
        <end position="58"/>
    </location>
</feature>
<reference evidence="6" key="2">
    <citation type="submission" date="2006-05" db="EMBL/GenBank/DDBJ databases">
        <title>Sequencing of the draft genome and assembly of Desulfuromonas acetoxidans DSM 684.</title>
        <authorList>
            <consortium name="US DOE Joint Genome Institute (JGI-PGF)"/>
            <person name="Copeland A."/>
            <person name="Lucas S."/>
            <person name="Lapidus A."/>
            <person name="Barry K."/>
            <person name="Detter J.C."/>
            <person name="Glavina del Rio T."/>
            <person name="Hammon N."/>
            <person name="Israni S."/>
            <person name="Dalin E."/>
            <person name="Tice H."/>
            <person name="Bruce D."/>
            <person name="Pitluck S."/>
            <person name="Richardson P."/>
        </authorList>
    </citation>
    <scope>NUCLEOTIDE SEQUENCE [LARGE SCALE GENOMIC DNA]</scope>
    <source>
        <strain evidence="6">DSM 684</strain>
    </source>
</reference>
<dbReference type="FunFam" id="1.10.10.10:FF:000001">
    <property type="entry name" value="LysR family transcriptional regulator"/>
    <property type="match status" value="1"/>
</dbReference>
<dbReference type="GO" id="GO:0000976">
    <property type="term" value="F:transcription cis-regulatory region binding"/>
    <property type="evidence" value="ECO:0007669"/>
    <property type="project" value="TreeGrafter"/>
</dbReference>
<evidence type="ECO:0000259" key="5">
    <source>
        <dbReference type="PROSITE" id="PS50931"/>
    </source>
</evidence>
<dbReference type="InterPro" id="IPR000847">
    <property type="entry name" value="LysR_HTH_N"/>
</dbReference>
<dbReference type="PRINTS" id="PR00039">
    <property type="entry name" value="HTHLYSR"/>
</dbReference>
<dbReference type="Pfam" id="PF03466">
    <property type="entry name" value="LysR_substrate"/>
    <property type="match status" value="1"/>
</dbReference>
<dbReference type="Proteomes" id="UP000005695">
    <property type="component" value="Unassembled WGS sequence"/>
</dbReference>
<dbReference type="Gene3D" id="3.40.190.10">
    <property type="entry name" value="Periplasmic binding protein-like II"/>
    <property type="match status" value="2"/>
</dbReference>
<evidence type="ECO:0000256" key="2">
    <source>
        <dbReference type="ARBA" id="ARBA00023015"/>
    </source>
</evidence>
<comment type="caution">
    <text evidence="6">The sequence shown here is derived from an EMBL/GenBank/DDBJ whole genome shotgun (WGS) entry which is preliminary data.</text>
</comment>
<keyword evidence="4" id="KW-0804">Transcription</keyword>